<evidence type="ECO:0000313" key="3">
    <source>
        <dbReference type="Proteomes" id="UP000270296"/>
    </source>
</evidence>
<keyword evidence="3" id="KW-1185">Reference proteome</keyword>
<name>A0A183J0B3_9BILA</name>
<accession>A0A183J0B3</accession>
<proteinExistence type="predicted"/>
<sequence length="308" mass="35964">MILWVSTMVVLLTTLYLELIGSVTDRSGIVALHTCSVETNITVVTAFIDIGTFIKGTTIRTTQDYTSWFYSWGKLLQPVVFYYNKRWIYEQFRQVRGDLPTKYMFVNLFNESEGRSWMILKTARKIFAQKGYPKHHPPTTNPPYVVIMHAKYDMLEEAVDSDYFKTECTMWLDLGLFREYKSSSCFVLKHPPNFDPSKIAFNKVHELKTNKSSEWIIKNMPHWVCGGTILGKNHIIKKFVHQYRRTTDSLLARNLIGDDQMTIYSMFSDATLNTDLNVKIQTYEGRVRESPDPWFYLGYLMKHSKMCG</sequence>
<evidence type="ECO:0000256" key="1">
    <source>
        <dbReference type="SAM" id="SignalP"/>
    </source>
</evidence>
<protein>
    <submittedName>
        <fullName evidence="4">Salivary lipocalin</fullName>
    </submittedName>
</protein>
<gene>
    <name evidence="2" type="ORF">SBAD_LOCUS9311</name>
</gene>
<dbReference type="Pfam" id="PF09612">
    <property type="entry name" value="HtrL_YibB"/>
    <property type="match status" value="1"/>
</dbReference>
<reference evidence="2 3" key="2">
    <citation type="submission" date="2018-11" db="EMBL/GenBank/DDBJ databases">
        <authorList>
            <consortium name="Pathogen Informatics"/>
        </authorList>
    </citation>
    <scope>NUCLEOTIDE SEQUENCE [LARGE SCALE GENOMIC DNA]</scope>
</reference>
<evidence type="ECO:0000313" key="4">
    <source>
        <dbReference type="WBParaSite" id="SBAD_0000964401-mRNA-1"/>
    </source>
</evidence>
<keyword evidence="1" id="KW-0732">Signal</keyword>
<feature type="signal peptide" evidence="1">
    <location>
        <begin position="1"/>
        <end position="22"/>
    </location>
</feature>
<dbReference type="WBParaSite" id="SBAD_0000964401-mRNA-1">
    <property type="protein sequence ID" value="SBAD_0000964401-mRNA-1"/>
    <property type="gene ID" value="SBAD_0000964401"/>
</dbReference>
<evidence type="ECO:0000313" key="2">
    <source>
        <dbReference type="EMBL" id="VDP22445.1"/>
    </source>
</evidence>
<reference evidence="4" key="1">
    <citation type="submission" date="2016-06" db="UniProtKB">
        <authorList>
            <consortium name="WormBaseParasite"/>
        </authorList>
    </citation>
    <scope>IDENTIFICATION</scope>
</reference>
<feature type="chain" id="PRO_5043140397" evidence="1">
    <location>
        <begin position="23"/>
        <end position="308"/>
    </location>
</feature>
<dbReference type="Proteomes" id="UP000270296">
    <property type="component" value="Unassembled WGS sequence"/>
</dbReference>
<organism evidence="4">
    <name type="scientific">Soboliphyme baturini</name>
    <dbReference type="NCBI Taxonomy" id="241478"/>
    <lineage>
        <taxon>Eukaryota</taxon>
        <taxon>Metazoa</taxon>
        <taxon>Ecdysozoa</taxon>
        <taxon>Nematoda</taxon>
        <taxon>Enoplea</taxon>
        <taxon>Dorylaimia</taxon>
        <taxon>Dioctophymatida</taxon>
        <taxon>Dioctophymatoidea</taxon>
        <taxon>Soboliphymatidae</taxon>
        <taxon>Soboliphyme</taxon>
    </lineage>
</organism>
<dbReference type="AlphaFoldDB" id="A0A183J0B3"/>
<dbReference type="OrthoDB" id="411632at2759"/>
<dbReference type="InterPro" id="IPR011735">
    <property type="entry name" value="WlaTC/HtrL_glycosyltransf"/>
</dbReference>
<dbReference type="EMBL" id="UZAM01012565">
    <property type="protein sequence ID" value="VDP22445.1"/>
    <property type="molecule type" value="Genomic_DNA"/>
</dbReference>